<comment type="similarity">
    <text evidence="2">Belongs to the HMG-CoA lyase family.</text>
</comment>
<dbReference type="GO" id="GO:0046872">
    <property type="term" value="F:metal ion binding"/>
    <property type="evidence" value="ECO:0007669"/>
    <property type="project" value="UniProtKB-KW"/>
</dbReference>
<comment type="pathway">
    <text evidence="1">Metabolic intermediate metabolism; (S)-3-hydroxy-3-methylglutaryl-CoA degradation; acetoacetate from (S)-3-hydroxy-3-methylglutaryl-CoA: step 1/1.</text>
</comment>
<organism evidence="8 9">
    <name type="scientific">Olpidium bornovanus</name>
    <dbReference type="NCBI Taxonomy" id="278681"/>
    <lineage>
        <taxon>Eukaryota</taxon>
        <taxon>Fungi</taxon>
        <taxon>Fungi incertae sedis</taxon>
        <taxon>Olpidiomycota</taxon>
        <taxon>Olpidiomycotina</taxon>
        <taxon>Olpidiomycetes</taxon>
        <taxon>Olpidiales</taxon>
        <taxon>Olpidiaceae</taxon>
        <taxon>Olpidium</taxon>
    </lineage>
</organism>
<proteinExistence type="inferred from homology"/>
<dbReference type="Proteomes" id="UP000673691">
    <property type="component" value="Unassembled WGS sequence"/>
</dbReference>
<evidence type="ECO:0000256" key="2">
    <source>
        <dbReference type="ARBA" id="ARBA00009405"/>
    </source>
</evidence>
<dbReference type="GO" id="GO:0006552">
    <property type="term" value="P:L-leucine catabolic process"/>
    <property type="evidence" value="ECO:0007669"/>
    <property type="project" value="TreeGrafter"/>
</dbReference>
<evidence type="ECO:0000313" key="8">
    <source>
        <dbReference type="EMBL" id="KAG5460105.1"/>
    </source>
</evidence>
<dbReference type="OrthoDB" id="1905920at2759"/>
<feature type="domain" description="Pyruvate carboxyltransferase" evidence="7">
    <location>
        <begin position="61"/>
        <end position="232"/>
    </location>
</feature>
<dbReference type="PANTHER" id="PTHR42738:SF7">
    <property type="entry name" value="HYDROXYMETHYLGLUTARYL-COA LYASE"/>
    <property type="match status" value="1"/>
</dbReference>
<protein>
    <recommendedName>
        <fullName evidence="3">hydroxymethylglutaryl-CoA lyase</fullName>
        <ecNumber evidence="3">4.1.3.4</ecNumber>
    </recommendedName>
</protein>
<evidence type="ECO:0000256" key="3">
    <source>
        <dbReference type="ARBA" id="ARBA00012910"/>
    </source>
</evidence>
<keyword evidence="4" id="KW-0479">Metal-binding</keyword>
<evidence type="ECO:0000313" key="9">
    <source>
        <dbReference type="Proteomes" id="UP000673691"/>
    </source>
</evidence>
<keyword evidence="5" id="KW-0456">Lyase</keyword>
<dbReference type="InterPro" id="IPR000891">
    <property type="entry name" value="PYR_CT"/>
</dbReference>
<gene>
    <name evidence="8" type="ORF">BJ554DRAFT_7890</name>
</gene>
<evidence type="ECO:0000256" key="1">
    <source>
        <dbReference type="ARBA" id="ARBA00005143"/>
    </source>
</evidence>
<evidence type="ECO:0000256" key="4">
    <source>
        <dbReference type="ARBA" id="ARBA00022723"/>
    </source>
</evidence>
<dbReference type="GO" id="GO:0046951">
    <property type="term" value="P:ketone body biosynthetic process"/>
    <property type="evidence" value="ECO:0007669"/>
    <property type="project" value="TreeGrafter"/>
</dbReference>
<evidence type="ECO:0000256" key="6">
    <source>
        <dbReference type="ARBA" id="ARBA00049877"/>
    </source>
</evidence>
<name>A0A8H7ZVK2_9FUNG</name>
<dbReference type="GO" id="GO:0004419">
    <property type="term" value="F:hydroxymethylglutaryl-CoA lyase activity"/>
    <property type="evidence" value="ECO:0007669"/>
    <property type="project" value="UniProtKB-EC"/>
</dbReference>
<evidence type="ECO:0000259" key="7">
    <source>
        <dbReference type="Pfam" id="PF00682"/>
    </source>
</evidence>
<dbReference type="Pfam" id="PF00682">
    <property type="entry name" value="HMGL-like"/>
    <property type="match status" value="1"/>
</dbReference>
<dbReference type="InterPro" id="IPR013785">
    <property type="entry name" value="Aldolase_TIM"/>
</dbReference>
<dbReference type="AlphaFoldDB" id="A0A8H7ZVK2"/>
<reference evidence="8 9" key="1">
    <citation type="journal article" name="Sci. Rep.">
        <title>Genome-scale phylogenetic analyses confirm Olpidium as the closest living zoosporic fungus to the non-flagellated, terrestrial fungi.</title>
        <authorList>
            <person name="Chang Y."/>
            <person name="Rochon D."/>
            <person name="Sekimoto S."/>
            <person name="Wang Y."/>
            <person name="Chovatia M."/>
            <person name="Sandor L."/>
            <person name="Salamov A."/>
            <person name="Grigoriev I.V."/>
            <person name="Stajich J.E."/>
            <person name="Spatafora J.W."/>
        </authorList>
    </citation>
    <scope>NUCLEOTIDE SEQUENCE [LARGE SCALE GENOMIC DNA]</scope>
    <source>
        <strain evidence="8">S191</strain>
    </source>
</reference>
<evidence type="ECO:0000256" key="5">
    <source>
        <dbReference type="ARBA" id="ARBA00023239"/>
    </source>
</evidence>
<comment type="caution">
    <text evidence="8">The sequence shown here is derived from an EMBL/GenBank/DDBJ whole genome shotgun (WGS) entry which is preliminary data.</text>
</comment>
<dbReference type="EMBL" id="JAEFCI010005772">
    <property type="protein sequence ID" value="KAG5460105.1"/>
    <property type="molecule type" value="Genomic_DNA"/>
</dbReference>
<dbReference type="SUPFAM" id="SSF51569">
    <property type="entry name" value="Aldolase"/>
    <property type="match status" value="2"/>
</dbReference>
<dbReference type="Gene3D" id="3.20.20.70">
    <property type="entry name" value="Aldolase class I"/>
    <property type="match status" value="2"/>
</dbReference>
<comment type="catalytic activity">
    <reaction evidence="6">
        <text>(3S)-3-hydroxy-3-methylglutaryl-CoA = acetoacetate + acetyl-CoA</text>
        <dbReference type="Rhea" id="RHEA:24404"/>
        <dbReference type="ChEBI" id="CHEBI:13705"/>
        <dbReference type="ChEBI" id="CHEBI:43074"/>
        <dbReference type="ChEBI" id="CHEBI:57288"/>
        <dbReference type="EC" id="4.1.3.4"/>
    </reaction>
</comment>
<keyword evidence="9" id="KW-1185">Reference proteome</keyword>
<dbReference type="PANTHER" id="PTHR42738">
    <property type="entry name" value="HYDROXYMETHYLGLUTARYL-COA LYASE"/>
    <property type="match status" value="1"/>
</dbReference>
<sequence length="273" mass="29297">MSCRVPARWRVLSGPALRALSASSAPPAVVTLSSAAAAARRSYSSALSQFPEVARQTGAFVKVVEVGPRDGLQNEKKNVPTDVKIDLINRLSDAGLPVVECTSFVSPKWVPQVCFSCGLYAGPCPAEQPATHQHSNLPPIGTCIRWRPCHQMSDASAVMAKITRKLGTRYPVLTPNLKGFEAALAAGAEEIAIFGAASESFSKKNINCSIDESFEKFSKVVNSAKKKNIDIRGYAIFLLVGLPCRPLLRLAGRCRFPAHAVTCPACWDARTTA</sequence>
<dbReference type="InterPro" id="IPR043594">
    <property type="entry name" value="HMGL"/>
</dbReference>
<dbReference type="UniPathway" id="UPA00896">
    <property type="reaction ID" value="UER00863"/>
</dbReference>
<accession>A0A8H7ZVK2</accession>
<dbReference type="EC" id="4.1.3.4" evidence="3"/>